<comment type="caution">
    <text evidence="4">The sequence shown here is derived from an EMBL/GenBank/DDBJ whole genome shotgun (WGS) entry which is preliminary data.</text>
</comment>
<keyword evidence="2" id="KW-1133">Transmembrane helix</keyword>
<evidence type="ECO:0000256" key="1">
    <source>
        <dbReference type="SAM" id="MobiDB-lite"/>
    </source>
</evidence>
<organism evidence="4 5">
    <name type="scientific">Adineta ricciae</name>
    <name type="common">Rotifer</name>
    <dbReference type="NCBI Taxonomy" id="249248"/>
    <lineage>
        <taxon>Eukaryota</taxon>
        <taxon>Metazoa</taxon>
        <taxon>Spiralia</taxon>
        <taxon>Gnathifera</taxon>
        <taxon>Rotifera</taxon>
        <taxon>Eurotatoria</taxon>
        <taxon>Bdelloidea</taxon>
        <taxon>Adinetida</taxon>
        <taxon>Adinetidae</taxon>
        <taxon>Adineta</taxon>
    </lineage>
</organism>
<gene>
    <name evidence="3" type="ORF">EDS130_LOCUS39618</name>
    <name evidence="4" type="ORF">XAT740_LOCUS52166</name>
</gene>
<name>A0A816DGW3_ADIRI</name>
<keyword evidence="2" id="KW-0472">Membrane</keyword>
<feature type="compositionally biased region" description="Polar residues" evidence="1">
    <location>
        <begin position="21"/>
        <end position="32"/>
    </location>
</feature>
<reference evidence="4" key="1">
    <citation type="submission" date="2021-02" db="EMBL/GenBank/DDBJ databases">
        <authorList>
            <person name="Nowell W R."/>
        </authorList>
    </citation>
    <scope>NUCLEOTIDE SEQUENCE</scope>
</reference>
<dbReference type="Proteomes" id="UP000663852">
    <property type="component" value="Unassembled WGS sequence"/>
</dbReference>
<evidence type="ECO:0000313" key="3">
    <source>
        <dbReference type="EMBL" id="CAF1452663.1"/>
    </source>
</evidence>
<evidence type="ECO:0000256" key="2">
    <source>
        <dbReference type="SAM" id="Phobius"/>
    </source>
</evidence>
<dbReference type="OrthoDB" id="10058141at2759"/>
<sequence>MVKSKQKTNKVVSEKLDPKSLDTNPQRTNPYSTVVYNGNAPKASSKSKCSISRIICIQLCVLLGLLVLAAIIIPIVVLVKDNTSQTPACSKTYSDTFINGISSSSQCAAWQSFLASLTCTTYSTLRIYGSNDPVGIVLNDPNVVTALAVALRYNTSIIAPSNGVNWRTYLCSGGMEITTTGCFCCCSVGYILRPCWNSGYWGGILTTPCVGPTQTLSIHFE</sequence>
<accession>A0A816DGW3</accession>
<keyword evidence="5" id="KW-1185">Reference proteome</keyword>
<dbReference type="AlphaFoldDB" id="A0A816DGW3"/>
<dbReference type="EMBL" id="CAJNOR010008523">
    <property type="protein sequence ID" value="CAF1634165.1"/>
    <property type="molecule type" value="Genomic_DNA"/>
</dbReference>
<protein>
    <submittedName>
        <fullName evidence="4">Uncharacterized protein</fullName>
    </submittedName>
</protein>
<evidence type="ECO:0000313" key="4">
    <source>
        <dbReference type="EMBL" id="CAF1634165.1"/>
    </source>
</evidence>
<keyword evidence="2" id="KW-0812">Transmembrane</keyword>
<dbReference type="EMBL" id="CAJNOJ010000450">
    <property type="protein sequence ID" value="CAF1452663.1"/>
    <property type="molecule type" value="Genomic_DNA"/>
</dbReference>
<evidence type="ECO:0000313" key="5">
    <source>
        <dbReference type="Proteomes" id="UP000663828"/>
    </source>
</evidence>
<feature type="region of interest" description="Disordered" evidence="1">
    <location>
        <begin position="1"/>
        <end position="32"/>
    </location>
</feature>
<feature type="transmembrane region" description="Helical" evidence="2">
    <location>
        <begin position="54"/>
        <end position="79"/>
    </location>
</feature>
<proteinExistence type="predicted"/>
<dbReference type="Proteomes" id="UP000663828">
    <property type="component" value="Unassembled WGS sequence"/>
</dbReference>